<keyword evidence="1" id="KW-0812">Transmembrane</keyword>
<proteinExistence type="predicted"/>
<name>A0ABN3GE87_9ACTN</name>
<feature type="transmembrane region" description="Helical" evidence="1">
    <location>
        <begin position="39"/>
        <end position="63"/>
    </location>
</feature>
<comment type="caution">
    <text evidence="2">The sequence shown here is derived from an EMBL/GenBank/DDBJ whole genome shotgun (WGS) entry which is preliminary data.</text>
</comment>
<protein>
    <submittedName>
        <fullName evidence="2">Uncharacterized protein</fullName>
    </submittedName>
</protein>
<reference evidence="2 3" key="1">
    <citation type="journal article" date="2019" name="Int. J. Syst. Evol. Microbiol.">
        <title>The Global Catalogue of Microorganisms (GCM) 10K type strain sequencing project: providing services to taxonomists for standard genome sequencing and annotation.</title>
        <authorList>
            <consortium name="The Broad Institute Genomics Platform"/>
            <consortium name="The Broad Institute Genome Sequencing Center for Infectious Disease"/>
            <person name="Wu L."/>
            <person name="Ma J."/>
        </authorList>
    </citation>
    <scope>NUCLEOTIDE SEQUENCE [LARGE SCALE GENOMIC DNA]</scope>
    <source>
        <strain evidence="2 3">JCM 3272</strain>
    </source>
</reference>
<gene>
    <name evidence="2" type="ORF">GCM10010170_038540</name>
</gene>
<keyword evidence="1" id="KW-0472">Membrane</keyword>
<sequence>MDQDLHTLLSSVRDDAPPPRLTVDDITAAGRHLARRRRVALLSSIGGGAAASIAALATTVVLVTGPTAPLTPAVDPHVLGSQAAIAVPTAFADTQPFVTNYRGYTAGDYLVSDPDLVTQAYQQSSIDIGLSVGGAPNPSVATPATSASPAVPSRAPGLLRGGTLVVYRPGAFEPRDFEKGGEKVRVGSAVGVLRYAGGPTAPTVSPNELLKAQKASPTVPTLAWQYTDSAWAAIYWSSWETVPDRDTLLAIAEGLTPAATRPFPVGFVPGPLPRGYQLLSVSYGTGMSPINRVVSAARLTPKQPSLPLYAPYDFDNIPVLTLSMGRADPDPKRLDRLDCLDSSTCTRVVGDGSTYVQANLSGIKPTSNVQISQITLAMKPEDPDNLSAWPSALKTFP</sequence>
<evidence type="ECO:0000313" key="2">
    <source>
        <dbReference type="EMBL" id="GAA2349392.1"/>
    </source>
</evidence>
<keyword evidence="1" id="KW-1133">Transmembrane helix</keyword>
<evidence type="ECO:0000256" key="1">
    <source>
        <dbReference type="SAM" id="Phobius"/>
    </source>
</evidence>
<evidence type="ECO:0000313" key="3">
    <source>
        <dbReference type="Proteomes" id="UP001501444"/>
    </source>
</evidence>
<dbReference type="RefSeq" id="WP_344613799.1">
    <property type="nucleotide sequence ID" value="NZ_BAAARV010000027.1"/>
</dbReference>
<dbReference type="Proteomes" id="UP001501444">
    <property type="component" value="Unassembled WGS sequence"/>
</dbReference>
<dbReference type="EMBL" id="BAAARV010000027">
    <property type="protein sequence ID" value="GAA2349392.1"/>
    <property type="molecule type" value="Genomic_DNA"/>
</dbReference>
<organism evidence="2 3">
    <name type="scientific">Dactylosporangium salmoneum</name>
    <dbReference type="NCBI Taxonomy" id="53361"/>
    <lineage>
        <taxon>Bacteria</taxon>
        <taxon>Bacillati</taxon>
        <taxon>Actinomycetota</taxon>
        <taxon>Actinomycetes</taxon>
        <taxon>Micromonosporales</taxon>
        <taxon>Micromonosporaceae</taxon>
        <taxon>Dactylosporangium</taxon>
    </lineage>
</organism>
<accession>A0ABN3GE87</accession>
<keyword evidence="3" id="KW-1185">Reference proteome</keyword>